<protein>
    <submittedName>
        <fullName evidence="1">Uncharacterized protein</fullName>
    </submittedName>
</protein>
<dbReference type="GO" id="GO:0043325">
    <property type="term" value="F:phosphatidylinositol-3,4-bisphosphate binding"/>
    <property type="evidence" value="ECO:0007669"/>
    <property type="project" value="TreeGrafter"/>
</dbReference>
<dbReference type="PANTHER" id="PTHR46624">
    <property type="entry name" value="AGAP002036-PA"/>
    <property type="match status" value="1"/>
</dbReference>
<proteinExistence type="predicted"/>
<comment type="caution">
    <text evidence="1">The sequence shown here is derived from an EMBL/GenBank/DDBJ whole genome shotgun (WGS) entry which is preliminary data.</text>
</comment>
<dbReference type="GO" id="GO:0005811">
    <property type="term" value="C:lipid droplet"/>
    <property type="evidence" value="ECO:0007669"/>
    <property type="project" value="TreeGrafter"/>
</dbReference>
<sequence>MDEETKRKKMTEKVVSFLLVDENEEIQFLGDASEAYLKHFTKGLKATTARCGLDIPLSTLGPTVIIFHETVHTQLLGSDHPSEVPEKLIQDRF</sequence>
<dbReference type="Proteomes" id="UP001214576">
    <property type="component" value="Unassembled WGS sequence"/>
</dbReference>
<gene>
    <name evidence="1" type="ORF">MG293_013387</name>
</gene>
<dbReference type="PANTHER" id="PTHR46624:SF3">
    <property type="entry name" value="ZINC FINGER FYVE DOMAIN-CONTAINING PROTEIN 1"/>
    <property type="match status" value="1"/>
</dbReference>
<reference evidence="1" key="1">
    <citation type="submission" date="2022-03" db="EMBL/GenBank/DDBJ databases">
        <title>Genomic analyses of argali, domestic sheep and their hybrids provide insights into chromosomal evolution, heterosis and genetic basis of agronomic traits.</title>
        <authorList>
            <person name="Li M."/>
        </authorList>
    </citation>
    <scope>NUCLEOTIDE SEQUENCE</scope>
    <source>
        <strain evidence="1">CAU-MHL-2022a</strain>
        <tissue evidence="1">Skin</tissue>
    </source>
</reference>
<keyword evidence="2" id="KW-1185">Reference proteome</keyword>
<dbReference type="InterPro" id="IPR042427">
    <property type="entry name" value="ZFYV1"/>
</dbReference>
<dbReference type="GO" id="GO:0005545">
    <property type="term" value="F:1-phosphatidylinositol binding"/>
    <property type="evidence" value="ECO:0007669"/>
    <property type="project" value="TreeGrafter"/>
</dbReference>
<accession>A0AAD4U1K3</accession>
<dbReference type="AlphaFoldDB" id="A0AAD4U1K3"/>
<name>A0AAD4U1K3_OVIAM</name>
<organism evidence="1 2">
    <name type="scientific">Ovis ammon polii</name>
    <dbReference type="NCBI Taxonomy" id="230172"/>
    <lineage>
        <taxon>Eukaryota</taxon>
        <taxon>Metazoa</taxon>
        <taxon>Chordata</taxon>
        <taxon>Craniata</taxon>
        <taxon>Vertebrata</taxon>
        <taxon>Euteleostomi</taxon>
        <taxon>Mammalia</taxon>
        <taxon>Eutheria</taxon>
        <taxon>Laurasiatheria</taxon>
        <taxon>Artiodactyla</taxon>
        <taxon>Ruminantia</taxon>
        <taxon>Pecora</taxon>
        <taxon>Bovidae</taxon>
        <taxon>Caprinae</taxon>
        <taxon>Ovis</taxon>
    </lineage>
</organism>
<dbReference type="GO" id="GO:0032266">
    <property type="term" value="F:phosphatidylinositol-3-phosphate binding"/>
    <property type="evidence" value="ECO:0007669"/>
    <property type="project" value="TreeGrafter"/>
</dbReference>
<evidence type="ECO:0000313" key="2">
    <source>
        <dbReference type="Proteomes" id="UP001214576"/>
    </source>
</evidence>
<dbReference type="GO" id="GO:0005547">
    <property type="term" value="F:phosphatidylinositol-3,4,5-trisphosphate binding"/>
    <property type="evidence" value="ECO:0007669"/>
    <property type="project" value="TreeGrafter"/>
</dbReference>
<evidence type="ECO:0000313" key="1">
    <source>
        <dbReference type="EMBL" id="KAI4535995.1"/>
    </source>
</evidence>
<dbReference type="GO" id="GO:0140042">
    <property type="term" value="P:lipid droplet formation"/>
    <property type="evidence" value="ECO:0007669"/>
    <property type="project" value="TreeGrafter"/>
</dbReference>
<dbReference type="EMBL" id="JAKZEL010000016">
    <property type="protein sequence ID" value="KAI4535995.1"/>
    <property type="molecule type" value="Genomic_DNA"/>
</dbReference>